<reference evidence="7" key="1">
    <citation type="submission" date="2016-10" db="EMBL/GenBank/DDBJ databases">
        <authorList>
            <person name="Varghese N."/>
            <person name="Submissions S."/>
        </authorList>
    </citation>
    <scope>NUCLEOTIDE SEQUENCE [LARGE SCALE GENOMIC DNA]</scope>
    <source>
        <strain evidence="7">DSM 5918</strain>
    </source>
</reference>
<feature type="transmembrane region" description="Helical" evidence="4">
    <location>
        <begin position="46"/>
        <end position="65"/>
    </location>
</feature>
<sequence>MSTNAAALFSYPFVSLCLVALFGFGNIAVFYGLYPYLISMGISPFWAGWILALEPLAAFVLRPFISPWLGPGNALPVMRASLVMIALALLGYAWAQSLPSLICLRVFHGAAFVSLVSATTALLVHFIPPSRSGQGFGLFSLTTMLPFAVMPPLMEYLLRIVPDAGHAYAWVSLMTLPALALLAPLGPHARQAREKERQISSGQASTGLADIGTALKNPGVPLVLGAGLLTFLGSTLLFFFMKDFGASLGLANAGLFFTVSTGATIAVRLFGSARFDRMDKRRTLMLTFLVLAGCYASYSLVASPLPFLLAAGLFGACMGVAMPLLQSTLFHLADPSKRGLTANLMLSTMDAGYVLGPWLGGMMLGMGLSHAGLFRISALLALGAWLLIRQTGQPSPATLNPSHGRTA</sequence>
<protein>
    <submittedName>
        <fullName evidence="6">Predicted arabinose efflux permease, MFS family</fullName>
    </submittedName>
</protein>
<dbReference type="InterPro" id="IPR052714">
    <property type="entry name" value="MFS_Exporter"/>
</dbReference>
<keyword evidence="7" id="KW-1185">Reference proteome</keyword>
<dbReference type="InterPro" id="IPR020846">
    <property type="entry name" value="MFS_dom"/>
</dbReference>
<feature type="transmembrane region" description="Helical" evidence="4">
    <location>
        <begin position="77"/>
        <end position="94"/>
    </location>
</feature>
<name>A0A1I3T4Y0_9BACT</name>
<organism evidence="6 7">
    <name type="scientific">Desulfomicrobium apsheronum</name>
    <dbReference type="NCBI Taxonomy" id="52560"/>
    <lineage>
        <taxon>Bacteria</taxon>
        <taxon>Pseudomonadati</taxon>
        <taxon>Thermodesulfobacteriota</taxon>
        <taxon>Desulfovibrionia</taxon>
        <taxon>Desulfovibrionales</taxon>
        <taxon>Desulfomicrobiaceae</taxon>
        <taxon>Desulfomicrobium</taxon>
    </lineage>
</organism>
<feature type="transmembrane region" description="Helical" evidence="4">
    <location>
        <begin position="253"/>
        <end position="271"/>
    </location>
</feature>
<dbReference type="PANTHER" id="PTHR23531:SF1">
    <property type="entry name" value="QUINOLENE RESISTANCE PROTEIN NORA"/>
    <property type="match status" value="1"/>
</dbReference>
<feature type="transmembrane region" description="Helical" evidence="4">
    <location>
        <begin position="283"/>
        <end position="301"/>
    </location>
</feature>
<dbReference type="PANTHER" id="PTHR23531">
    <property type="entry name" value="QUINOLENE RESISTANCE PROTEIN NORA"/>
    <property type="match status" value="1"/>
</dbReference>
<dbReference type="GO" id="GO:0022857">
    <property type="term" value="F:transmembrane transporter activity"/>
    <property type="evidence" value="ECO:0007669"/>
    <property type="project" value="InterPro"/>
</dbReference>
<feature type="transmembrane region" description="Helical" evidence="4">
    <location>
        <begin position="222"/>
        <end position="241"/>
    </location>
</feature>
<feature type="transmembrane region" description="Helical" evidence="4">
    <location>
        <begin position="166"/>
        <end position="185"/>
    </location>
</feature>
<feature type="domain" description="Major facilitator superfamily (MFS) profile" evidence="5">
    <location>
        <begin position="205"/>
        <end position="407"/>
    </location>
</feature>
<dbReference type="Gene3D" id="1.20.1250.20">
    <property type="entry name" value="MFS general substrate transporter like domains"/>
    <property type="match status" value="1"/>
</dbReference>
<dbReference type="PROSITE" id="PS50850">
    <property type="entry name" value="MFS"/>
    <property type="match status" value="1"/>
</dbReference>
<feature type="transmembrane region" description="Helical" evidence="4">
    <location>
        <begin position="106"/>
        <end position="124"/>
    </location>
</feature>
<evidence type="ECO:0000256" key="1">
    <source>
        <dbReference type="ARBA" id="ARBA00022692"/>
    </source>
</evidence>
<dbReference type="InterPro" id="IPR036259">
    <property type="entry name" value="MFS_trans_sf"/>
</dbReference>
<dbReference type="InterPro" id="IPR011701">
    <property type="entry name" value="MFS"/>
</dbReference>
<dbReference type="Proteomes" id="UP000198635">
    <property type="component" value="Unassembled WGS sequence"/>
</dbReference>
<feature type="transmembrane region" description="Helical" evidence="4">
    <location>
        <begin position="344"/>
        <end position="366"/>
    </location>
</feature>
<dbReference type="EMBL" id="FORX01000005">
    <property type="protein sequence ID" value="SFJ66104.1"/>
    <property type="molecule type" value="Genomic_DNA"/>
</dbReference>
<gene>
    <name evidence="6" type="ORF">SAMN04488082_10592</name>
</gene>
<keyword evidence="2 4" id="KW-1133">Transmembrane helix</keyword>
<evidence type="ECO:0000313" key="6">
    <source>
        <dbReference type="EMBL" id="SFJ66104.1"/>
    </source>
</evidence>
<accession>A0A1I3T4Y0</accession>
<feature type="transmembrane region" description="Helical" evidence="4">
    <location>
        <begin position="372"/>
        <end position="388"/>
    </location>
</feature>
<dbReference type="RefSeq" id="WP_092373536.1">
    <property type="nucleotide sequence ID" value="NZ_FORX01000005.1"/>
</dbReference>
<feature type="transmembrane region" description="Helical" evidence="4">
    <location>
        <begin position="307"/>
        <end position="332"/>
    </location>
</feature>
<evidence type="ECO:0000256" key="3">
    <source>
        <dbReference type="ARBA" id="ARBA00023136"/>
    </source>
</evidence>
<evidence type="ECO:0000259" key="5">
    <source>
        <dbReference type="PROSITE" id="PS50850"/>
    </source>
</evidence>
<dbReference type="SUPFAM" id="SSF103473">
    <property type="entry name" value="MFS general substrate transporter"/>
    <property type="match status" value="1"/>
</dbReference>
<dbReference type="STRING" id="52560.SAMN04488082_10592"/>
<feature type="transmembrane region" description="Helical" evidence="4">
    <location>
        <begin position="136"/>
        <end position="154"/>
    </location>
</feature>
<proteinExistence type="predicted"/>
<feature type="transmembrane region" description="Helical" evidence="4">
    <location>
        <begin position="12"/>
        <end position="34"/>
    </location>
</feature>
<dbReference type="AlphaFoldDB" id="A0A1I3T4Y0"/>
<dbReference type="OrthoDB" id="5421104at2"/>
<evidence type="ECO:0000313" key="7">
    <source>
        <dbReference type="Proteomes" id="UP000198635"/>
    </source>
</evidence>
<keyword evidence="3 4" id="KW-0472">Membrane</keyword>
<evidence type="ECO:0000256" key="2">
    <source>
        <dbReference type="ARBA" id="ARBA00022989"/>
    </source>
</evidence>
<keyword evidence="1 4" id="KW-0812">Transmembrane</keyword>
<dbReference type="Pfam" id="PF07690">
    <property type="entry name" value="MFS_1"/>
    <property type="match status" value="1"/>
</dbReference>
<evidence type="ECO:0000256" key="4">
    <source>
        <dbReference type="SAM" id="Phobius"/>
    </source>
</evidence>